<gene>
    <name evidence="2" type="ORF">JOD17_000285</name>
</gene>
<accession>A0ABS2P723</accession>
<proteinExistence type="inferred from homology"/>
<sequence length="331" mass="35357">MQKRASHYLQFGSMPKGSKNSITDVPGVTVGHVTLVEGAAIRTGVTAVLPHQDNLFKHKVLASSAVINGFGKTTGLVQLQELGTLESPIMLTNTFSVPAVTEGTIQWLLERNEEIGTSTGTVNIVVGECNDGYLNDIRGMHIRSHHAREAINNASSEVAEGCVGAGTGMSCMGYKGGVGTSSRKVGNGTLGVLVVSNFSQSLDQQEPPGSIMMIVATDLRVNERQLHRIAKRTAFGLARTGSTAHHGSGDIAIAFSTAHRTAHDQSEQVDTYSFLRDNDAIMNEIFDATASATEEAIWNSLFAADSMTGREGNKRLAITAEKARKIRARFS</sequence>
<protein>
    <submittedName>
        <fullName evidence="2">D-aminopeptidase</fullName>
        <ecNumber evidence="2">3.4.11.19</ecNumber>
    </submittedName>
</protein>
<dbReference type="SUPFAM" id="SSF56266">
    <property type="entry name" value="DmpA/ArgJ-like"/>
    <property type="match status" value="1"/>
</dbReference>
<keyword evidence="2" id="KW-0378">Hydrolase</keyword>
<keyword evidence="2" id="KW-0031">Aminopeptidase</keyword>
<dbReference type="GO" id="GO:0004177">
    <property type="term" value="F:aminopeptidase activity"/>
    <property type="evidence" value="ECO:0007669"/>
    <property type="project" value="UniProtKB-KW"/>
</dbReference>
<keyword evidence="3" id="KW-1185">Reference proteome</keyword>
<reference evidence="2 3" key="1">
    <citation type="submission" date="2021-01" db="EMBL/GenBank/DDBJ databases">
        <title>Genomic Encyclopedia of Type Strains, Phase IV (KMG-IV): sequencing the most valuable type-strain genomes for metagenomic binning, comparative biology and taxonomic classification.</title>
        <authorList>
            <person name="Goeker M."/>
        </authorList>
    </citation>
    <scope>NUCLEOTIDE SEQUENCE [LARGE SCALE GENOMIC DNA]</scope>
    <source>
        <strain evidence="2 3">DSM 25540</strain>
    </source>
</reference>
<comment type="caution">
    <text evidence="2">The sequence shown here is derived from an EMBL/GenBank/DDBJ whole genome shotgun (WGS) entry which is preliminary data.</text>
</comment>
<dbReference type="EMBL" id="JAFBEC010000001">
    <property type="protein sequence ID" value="MBM7631194.1"/>
    <property type="molecule type" value="Genomic_DNA"/>
</dbReference>
<dbReference type="InterPro" id="IPR016117">
    <property type="entry name" value="ArgJ-like_dom_sf"/>
</dbReference>
<evidence type="ECO:0000313" key="2">
    <source>
        <dbReference type="EMBL" id="MBM7631194.1"/>
    </source>
</evidence>
<dbReference type="PANTHER" id="PTHR36512:SF3">
    <property type="entry name" value="BLR5678 PROTEIN"/>
    <property type="match status" value="1"/>
</dbReference>
<dbReference type="PANTHER" id="PTHR36512">
    <property type="entry name" value="D-AMINOPEPTIDASE"/>
    <property type="match status" value="1"/>
</dbReference>
<evidence type="ECO:0000313" key="3">
    <source>
        <dbReference type="Proteomes" id="UP000741863"/>
    </source>
</evidence>
<dbReference type="RefSeq" id="WP_204695373.1">
    <property type="nucleotide sequence ID" value="NZ_JAFBEC010000001.1"/>
</dbReference>
<name>A0ABS2P723_9BACL</name>
<dbReference type="Proteomes" id="UP000741863">
    <property type="component" value="Unassembled WGS sequence"/>
</dbReference>
<dbReference type="EC" id="3.4.11.19" evidence="2"/>
<dbReference type="Pfam" id="PF03576">
    <property type="entry name" value="Peptidase_S58"/>
    <property type="match status" value="1"/>
</dbReference>
<keyword evidence="2" id="KW-0645">Protease</keyword>
<dbReference type="InterPro" id="IPR005321">
    <property type="entry name" value="Peptidase_S58_DmpA"/>
</dbReference>
<dbReference type="CDD" id="cd02253">
    <property type="entry name" value="DmpA"/>
    <property type="match status" value="1"/>
</dbReference>
<dbReference type="Gene3D" id="3.60.70.12">
    <property type="entry name" value="L-amino peptidase D-ALA esterase/amidase"/>
    <property type="match status" value="1"/>
</dbReference>
<organism evidence="2 3">
    <name type="scientific">Geomicrobium sediminis</name>
    <dbReference type="NCBI Taxonomy" id="1347788"/>
    <lineage>
        <taxon>Bacteria</taxon>
        <taxon>Bacillati</taxon>
        <taxon>Bacillota</taxon>
        <taxon>Bacilli</taxon>
        <taxon>Bacillales</taxon>
        <taxon>Geomicrobium</taxon>
    </lineage>
</organism>
<evidence type="ECO:0000256" key="1">
    <source>
        <dbReference type="ARBA" id="ARBA00007068"/>
    </source>
</evidence>
<comment type="similarity">
    <text evidence="1">Belongs to the peptidase S58 family.</text>
</comment>